<dbReference type="AlphaFoldDB" id="A0A7W1XA64"/>
<dbReference type="RefSeq" id="WP_052154367.1">
    <property type="nucleotide sequence ID" value="NZ_JACEIP010000010.1"/>
</dbReference>
<accession>A0A7W1XA64</accession>
<evidence type="ECO:0000256" key="1">
    <source>
        <dbReference type="SAM" id="MobiDB-lite"/>
    </source>
</evidence>
<evidence type="ECO:0008006" key="4">
    <source>
        <dbReference type="Google" id="ProtNLM"/>
    </source>
</evidence>
<proteinExistence type="predicted"/>
<gene>
    <name evidence="2" type="ORF">H1164_08155</name>
</gene>
<feature type="region of interest" description="Disordered" evidence="1">
    <location>
        <begin position="390"/>
        <end position="417"/>
    </location>
</feature>
<organism evidence="2 3">
    <name type="scientific">Thermoactinomyces daqus</name>
    <dbReference type="NCBI Taxonomy" id="1329516"/>
    <lineage>
        <taxon>Bacteria</taxon>
        <taxon>Bacillati</taxon>
        <taxon>Bacillota</taxon>
        <taxon>Bacilli</taxon>
        <taxon>Bacillales</taxon>
        <taxon>Thermoactinomycetaceae</taxon>
        <taxon>Thermoactinomyces</taxon>
    </lineage>
</organism>
<evidence type="ECO:0000313" key="2">
    <source>
        <dbReference type="EMBL" id="MBA4542872.1"/>
    </source>
</evidence>
<dbReference type="EMBL" id="JACEIP010000010">
    <property type="protein sequence ID" value="MBA4542872.1"/>
    <property type="molecule type" value="Genomic_DNA"/>
</dbReference>
<name>A0A7W1XA64_9BACL</name>
<dbReference type="SUPFAM" id="SSF52540">
    <property type="entry name" value="P-loop containing nucleoside triphosphate hydrolases"/>
    <property type="match status" value="1"/>
</dbReference>
<dbReference type="InterPro" id="IPR027417">
    <property type="entry name" value="P-loop_NTPase"/>
</dbReference>
<dbReference type="Gene3D" id="3.40.50.300">
    <property type="entry name" value="P-loop containing nucleotide triphosphate hydrolases"/>
    <property type="match status" value="1"/>
</dbReference>
<reference evidence="2 3" key="1">
    <citation type="submission" date="2020-07" db="EMBL/GenBank/DDBJ databases">
        <authorList>
            <person name="Feng H."/>
        </authorList>
    </citation>
    <scope>NUCLEOTIDE SEQUENCE [LARGE SCALE GENOMIC DNA]</scope>
    <source>
        <strain evidence="3">s-11</strain>
    </source>
</reference>
<evidence type="ECO:0000313" key="3">
    <source>
        <dbReference type="Proteomes" id="UP000530514"/>
    </source>
</evidence>
<sequence length="482" mass="54883">MTIASMKFFSKMLDLKFTDAFVQYGITEEKLTTKTEREIFNFIDEYITRNGETPTPEEIAVKFEGFVYTPTNSSFDVLAEEINQNHAKNELIRLIQGRINAEDEFEKKENLNDLLNKKSGFELIDLLQKQLEQIKTETLTQKKVGLSLTEDYDWFFEEYENRKQGKSFKVWESKFPKLNRVLGGGYVSGNLYTFYGRSGRGKSIIMLEEAINAAVHGAKVLYWGLEMIAFEMFCRAYASLSSRQKLFRGSLTDEQLQQIFGNSDEILEQIREVGMDIDAGFPQKELMMTKLSDDLFVLLREFAKSLNDIIPGKLIFKTVDMKAFKDKSIKALHADIIQTKADFVVVDPVYLMHREFNTSRTAGGDLAKTVVALRELAGITQTAILTATQADEVDEEENENGVRELKPPKRKDVKKSSEIRDGSSYVIGLDTIDGRGILVPRKARSGGEGERIEIIFLPNYGIVRELPSIEEVKEYLADNPSF</sequence>
<dbReference type="OrthoDB" id="2914472at2"/>
<keyword evidence="3" id="KW-1185">Reference proteome</keyword>
<protein>
    <recommendedName>
        <fullName evidence="4">DNA helicase</fullName>
    </recommendedName>
</protein>
<comment type="caution">
    <text evidence="2">The sequence shown here is derived from an EMBL/GenBank/DDBJ whole genome shotgun (WGS) entry which is preliminary data.</text>
</comment>
<dbReference type="Proteomes" id="UP000530514">
    <property type="component" value="Unassembled WGS sequence"/>
</dbReference>